<evidence type="ECO:0000256" key="1">
    <source>
        <dbReference type="SAM" id="Phobius"/>
    </source>
</evidence>
<feature type="transmembrane region" description="Helical" evidence="1">
    <location>
        <begin position="28"/>
        <end position="47"/>
    </location>
</feature>
<reference evidence="2" key="1">
    <citation type="submission" date="2019-09" db="EMBL/GenBank/DDBJ databases">
        <title>Characterisation of the sponge microbiome using genome-centric metagenomics.</title>
        <authorList>
            <person name="Engelberts J.P."/>
            <person name="Robbins S.J."/>
            <person name="De Goeij J.M."/>
            <person name="Aranda M."/>
            <person name="Bell S.C."/>
            <person name="Webster N.S."/>
        </authorList>
    </citation>
    <scope>NUCLEOTIDE SEQUENCE</scope>
    <source>
        <strain evidence="2">SB0664_bin_27</strain>
    </source>
</reference>
<keyword evidence="1" id="KW-0472">Membrane</keyword>
<evidence type="ECO:0008006" key="3">
    <source>
        <dbReference type="Google" id="ProtNLM"/>
    </source>
</evidence>
<proteinExistence type="predicted"/>
<evidence type="ECO:0000313" key="2">
    <source>
        <dbReference type="EMBL" id="MXY93172.1"/>
    </source>
</evidence>
<comment type="caution">
    <text evidence="2">The sequence shown here is derived from an EMBL/GenBank/DDBJ whole genome shotgun (WGS) entry which is preliminary data.</text>
</comment>
<accession>A0A6B0YTX9</accession>
<name>A0A6B0YTX9_9CHLR</name>
<organism evidence="2">
    <name type="scientific">Caldilineaceae bacterium SB0664_bin_27</name>
    <dbReference type="NCBI Taxonomy" id="2605260"/>
    <lineage>
        <taxon>Bacteria</taxon>
        <taxon>Bacillati</taxon>
        <taxon>Chloroflexota</taxon>
        <taxon>Caldilineae</taxon>
        <taxon>Caldilineales</taxon>
        <taxon>Caldilineaceae</taxon>
    </lineage>
</organism>
<protein>
    <recommendedName>
        <fullName evidence="3">DUF4175 domain-containing protein</fullName>
    </recommendedName>
</protein>
<gene>
    <name evidence="2" type="ORF">F4Y42_06935</name>
</gene>
<dbReference type="EMBL" id="VXRG01000061">
    <property type="protein sequence ID" value="MXY93172.1"/>
    <property type="molecule type" value="Genomic_DNA"/>
</dbReference>
<sequence length="90" mass="10269">MFTGQQTSVRFFRTGERISQKAGGFGRWLFIAPGLILILFGVAILLWPELLAYMVAGLFIAIGFSITGWGWRLSQRQRNNAARWETIDEF</sequence>
<keyword evidence="1" id="KW-1133">Transmembrane helix</keyword>
<feature type="transmembrane region" description="Helical" evidence="1">
    <location>
        <begin position="53"/>
        <end position="71"/>
    </location>
</feature>
<dbReference type="AlphaFoldDB" id="A0A6B0YTX9"/>
<keyword evidence="1" id="KW-0812">Transmembrane</keyword>